<evidence type="ECO:0000313" key="2">
    <source>
        <dbReference type="EMBL" id="OQR95521.1"/>
    </source>
</evidence>
<dbReference type="STRING" id="1202772.A0A1V9ZC81"/>
<feature type="compositionally biased region" description="Basic residues" evidence="1">
    <location>
        <begin position="46"/>
        <end position="57"/>
    </location>
</feature>
<comment type="caution">
    <text evidence="2">The sequence shown here is derived from an EMBL/GenBank/DDBJ whole genome shotgun (WGS) entry which is preliminary data.</text>
</comment>
<sequence length="376" mass="41922">MEILAIFDDCNDAVLTDLSIESLSALLSPTVGINSGNSNDESSPKPVRRRTKRRPHGRPKEELAYLRDKHDELKKQLDALHANSHPVTATPWQARAVHQIKGARRALRENARLKELLTEQLQVIDALERVLKKRPQLSTYQASEAWRYAILGVAERAQSIEQILAEQLERLESLWVYHGLFVALERGEEMRKSVMQSTVADGSLQLLSCATFTMPLDYCAMSDVIWNLKVGADAPSSIEVLERFGPDICYYREVTTLNAATQPTMESRTVVQRFVRPTHIVFVWRTILEDQAVPLDPNRLINNLSGWSVVHAKSETECVLQGCMIQAAPVVPPSLQSTVGALTEVLMQSVADAKVKFGQQVHAAILKRRAGAVATT</sequence>
<reference evidence="2 3" key="1">
    <citation type="journal article" date="2014" name="Genome Biol. Evol.">
        <title>The secreted proteins of Achlya hypogyna and Thraustotheca clavata identify the ancestral oomycete secretome and reveal gene acquisitions by horizontal gene transfer.</title>
        <authorList>
            <person name="Misner I."/>
            <person name="Blouin N."/>
            <person name="Leonard G."/>
            <person name="Richards T.A."/>
            <person name="Lane C.E."/>
        </authorList>
    </citation>
    <scope>NUCLEOTIDE SEQUENCE [LARGE SCALE GENOMIC DNA]</scope>
    <source>
        <strain evidence="2 3">ATCC 48635</strain>
    </source>
</reference>
<proteinExistence type="predicted"/>
<accession>A0A1V9ZC81</accession>
<gene>
    <name evidence="2" type="ORF">ACHHYP_00083</name>
</gene>
<feature type="compositionally biased region" description="Polar residues" evidence="1">
    <location>
        <begin position="31"/>
        <end position="41"/>
    </location>
</feature>
<keyword evidence="3" id="KW-1185">Reference proteome</keyword>
<dbReference type="AlphaFoldDB" id="A0A1V9ZC81"/>
<evidence type="ECO:0000313" key="3">
    <source>
        <dbReference type="Proteomes" id="UP000243579"/>
    </source>
</evidence>
<dbReference type="EMBL" id="JNBR01000277">
    <property type="protein sequence ID" value="OQR95521.1"/>
    <property type="molecule type" value="Genomic_DNA"/>
</dbReference>
<feature type="region of interest" description="Disordered" evidence="1">
    <location>
        <begin position="31"/>
        <end position="59"/>
    </location>
</feature>
<evidence type="ECO:0008006" key="4">
    <source>
        <dbReference type="Google" id="ProtNLM"/>
    </source>
</evidence>
<organism evidence="2 3">
    <name type="scientific">Achlya hypogyna</name>
    <name type="common">Oomycete</name>
    <name type="synonym">Protoachlya hypogyna</name>
    <dbReference type="NCBI Taxonomy" id="1202772"/>
    <lineage>
        <taxon>Eukaryota</taxon>
        <taxon>Sar</taxon>
        <taxon>Stramenopiles</taxon>
        <taxon>Oomycota</taxon>
        <taxon>Saprolegniomycetes</taxon>
        <taxon>Saprolegniales</taxon>
        <taxon>Achlyaceae</taxon>
        <taxon>Achlya</taxon>
    </lineage>
</organism>
<evidence type="ECO:0000256" key="1">
    <source>
        <dbReference type="SAM" id="MobiDB-lite"/>
    </source>
</evidence>
<dbReference type="Proteomes" id="UP000243579">
    <property type="component" value="Unassembled WGS sequence"/>
</dbReference>
<name>A0A1V9ZC81_ACHHY</name>
<protein>
    <recommendedName>
        <fullName evidence="4">M96 mating-specific protein family</fullName>
    </recommendedName>
</protein>
<dbReference type="OrthoDB" id="75014at2759"/>